<dbReference type="AlphaFoldDB" id="E0XR44"/>
<name>E0XR44_9GAMM</name>
<organism evidence="1">
    <name type="scientific">uncultured gamma proteobacterium HF0010_16J05</name>
    <dbReference type="NCBI Taxonomy" id="710981"/>
    <lineage>
        <taxon>Bacteria</taxon>
        <taxon>Pseudomonadati</taxon>
        <taxon>Pseudomonadota</taxon>
        <taxon>Gammaproteobacteria</taxon>
        <taxon>environmental samples</taxon>
    </lineage>
</organism>
<reference evidence="1" key="1">
    <citation type="journal article" date="2011" name="Environ. Microbiol.">
        <title>Time-series analyses of Monterey Bay coastal microbial picoplankton using a 'genome proxy' microarray.</title>
        <authorList>
            <person name="Rich V.I."/>
            <person name="Pham V.D."/>
            <person name="Eppley J."/>
            <person name="Shi Y."/>
            <person name="DeLong E.F."/>
        </authorList>
    </citation>
    <scope>NUCLEOTIDE SEQUENCE</scope>
</reference>
<protein>
    <submittedName>
        <fullName evidence="1">Uncharacterized protein</fullName>
    </submittedName>
</protein>
<accession>E0XR44</accession>
<sequence length="44" mass="5155">MALVSITLMRFVWCFYDPPHLPIKNTKTYLEKIFVPASLQPFPT</sequence>
<dbReference type="EMBL" id="GU474849">
    <property type="protein sequence ID" value="ADI16885.1"/>
    <property type="molecule type" value="Genomic_DNA"/>
</dbReference>
<proteinExistence type="predicted"/>
<evidence type="ECO:0000313" key="1">
    <source>
        <dbReference type="EMBL" id="ADI16885.1"/>
    </source>
</evidence>